<evidence type="ECO:0000259" key="6">
    <source>
        <dbReference type="Pfam" id="PF25574"/>
    </source>
</evidence>
<evidence type="ECO:0000256" key="1">
    <source>
        <dbReference type="ARBA" id="ARBA00004496"/>
    </source>
</evidence>
<evidence type="ECO:0000256" key="5">
    <source>
        <dbReference type="ARBA" id="ARBA00022927"/>
    </source>
</evidence>
<dbReference type="InterPro" id="IPR040122">
    <property type="entry name" value="Importin_beta"/>
</dbReference>
<evidence type="ECO:0000256" key="3">
    <source>
        <dbReference type="ARBA" id="ARBA00022490"/>
    </source>
</evidence>
<organism evidence="7 8">
    <name type="scientific">Symbiodinium necroappetens</name>
    <dbReference type="NCBI Taxonomy" id="1628268"/>
    <lineage>
        <taxon>Eukaryota</taxon>
        <taxon>Sar</taxon>
        <taxon>Alveolata</taxon>
        <taxon>Dinophyceae</taxon>
        <taxon>Suessiales</taxon>
        <taxon>Symbiodiniaceae</taxon>
        <taxon>Symbiodinium</taxon>
    </lineage>
</organism>
<dbReference type="GO" id="GO:0005737">
    <property type="term" value="C:cytoplasm"/>
    <property type="evidence" value="ECO:0007669"/>
    <property type="project" value="UniProtKB-SubCell"/>
</dbReference>
<keyword evidence="2" id="KW-0813">Transport</keyword>
<evidence type="ECO:0000313" key="7">
    <source>
        <dbReference type="EMBL" id="CAE7875448.1"/>
    </source>
</evidence>
<keyword evidence="3" id="KW-0963">Cytoplasm</keyword>
<keyword evidence="5" id="KW-0653">Protein transport</keyword>
<reference evidence="7" key="1">
    <citation type="submission" date="2021-02" db="EMBL/GenBank/DDBJ databases">
        <authorList>
            <person name="Dougan E. K."/>
            <person name="Rhodes N."/>
            <person name="Thang M."/>
            <person name="Chan C."/>
        </authorList>
    </citation>
    <scope>NUCLEOTIDE SEQUENCE</scope>
</reference>
<dbReference type="SUPFAM" id="SSF48371">
    <property type="entry name" value="ARM repeat"/>
    <property type="match status" value="1"/>
</dbReference>
<dbReference type="InterPro" id="IPR016024">
    <property type="entry name" value="ARM-type_fold"/>
</dbReference>
<gene>
    <name evidence="7" type="primary">Tnpo2</name>
    <name evidence="7" type="ORF">SNEC2469_LOCUS28493</name>
</gene>
<dbReference type="EMBL" id="CAJNJA010062075">
    <property type="protein sequence ID" value="CAE7875448.1"/>
    <property type="molecule type" value="Genomic_DNA"/>
</dbReference>
<dbReference type="GO" id="GO:0006606">
    <property type="term" value="P:protein import into nucleus"/>
    <property type="evidence" value="ECO:0007669"/>
    <property type="project" value="InterPro"/>
</dbReference>
<keyword evidence="4" id="KW-0677">Repeat</keyword>
<protein>
    <submittedName>
        <fullName evidence="7">Tnpo2 protein</fullName>
    </submittedName>
</protein>
<dbReference type="Pfam" id="PF25574">
    <property type="entry name" value="TPR_IMB1"/>
    <property type="match status" value="1"/>
</dbReference>
<dbReference type="InterPro" id="IPR011989">
    <property type="entry name" value="ARM-like"/>
</dbReference>
<dbReference type="Proteomes" id="UP000601435">
    <property type="component" value="Unassembled WGS sequence"/>
</dbReference>
<sequence>MCFRSLSLWVSCLDRTVARFSHWICNEHLNPQSQQVLRSVLQQLLQRVLDKNKRVQEAACSAFATLEETARLLLVPYLDDIVQTLSRAFQMYQAKNLLILYDAVGTLADAVGPELDTQKYKQLLLEPMFQKFLHTPDHDRSLVALFECFSSLAQNLGPSFMPLCKPLIERCTRLIRTGAQAAQMWMQNPNEFEKPDREVMAASIDLLSGIVGGLQRRVSEVLAQDNFLAVVPEVLKDSALQVKQSAFALVGDSARHCIEHLSPFLPQLLPQCAKALRENNSATVSNNASWAVGEICIKVGPDYMANYLEDIVDALVTTLNRCTQQSNRMLTQNVCITLGRLGVVSGPQMGKSFSQFARIWCLVMKDARHDAEKVNAFQGFCNMVQANPQVALQHPVEFAGAIASLAPAPQHLQPNFQNILSSYKQTLGANWANAWKQMPQDVQHKLSHMYAGIEPSS</sequence>
<comment type="subcellular location">
    <subcellularLocation>
        <location evidence="1">Cytoplasm</location>
    </subcellularLocation>
</comment>
<proteinExistence type="predicted"/>
<comment type="caution">
    <text evidence="7">The sequence shown here is derived from an EMBL/GenBank/DDBJ whole genome shotgun (WGS) entry which is preliminary data.</text>
</comment>
<feature type="domain" description="Importin subunit beta-1/Transportin-1-like TPR repeats" evidence="6">
    <location>
        <begin position="26"/>
        <end position="221"/>
    </location>
</feature>
<keyword evidence="8" id="KW-1185">Reference proteome</keyword>
<dbReference type="InterPro" id="IPR058584">
    <property type="entry name" value="IMB1_TNPO1-like_TPR"/>
</dbReference>
<accession>A0A813AS20</accession>
<dbReference type="OrthoDB" id="951172at2759"/>
<evidence type="ECO:0000256" key="2">
    <source>
        <dbReference type="ARBA" id="ARBA00022448"/>
    </source>
</evidence>
<evidence type="ECO:0000313" key="8">
    <source>
        <dbReference type="Proteomes" id="UP000601435"/>
    </source>
</evidence>
<dbReference type="PANTHER" id="PTHR10527">
    <property type="entry name" value="IMPORTIN BETA"/>
    <property type="match status" value="1"/>
</dbReference>
<dbReference type="Gene3D" id="1.25.10.10">
    <property type="entry name" value="Leucine-rich Repeat Variant"/>
    <property type="match status" value="1"/>
</dbReference>
<dbReference type="AlphaFoldDB" id="A0A813AS20"/>
<evidence type="ECO:0000256" key="4">
    <source>
        <dbReference type="ARBA" id="ARBA00022737"/>
    </source>
</evidence>
<name>A0A813AS20_9DINO</name>